<dbReference type="PANTHER" id="PTHR36570:SF3">
    <property type="entry name" value="DISULFIDE BOND FORMATION PROTEIN B"/>
    <property type="match status" value="1"/>
</dbReference>
<dbReference type="RefSeq" id="WP_309481721.1">
    <property type="nucleotide sequence ID" value="NZ_CP133720.1"/>
</dbReference>
<name>A0ABY9RG84_9BURK</name>
<evidence type="ECO:0000256" key="2">
    <source>
        <dbReference type="ARBA" id="ARBA00022475"/>
    </source>
</evidence>
<dbReference type="PROSITE" id="PS51257">
    <property type="entry name" value="PROKAR_LIPOPROTEIN"/>
    <property type="match status" value="1"/>
</dbReference>
<reference evidence="7" key="1">
    <citation type="submission" date="2023-09" db="EMBL/GenBank/DDBJ databases">
        <title>Undibacterium sp. 20NA77.5 isolated from freshwater.</title>
        <authorList>
            <person name="Le V."/>
            <person name="Ko S.-R."/>
            <person name="Ahn C.-Y."/>
            <person name="Oh H.-M."/>
        </authorList>
    </citation>
    <scope>NUCLEOTIDE SEQUENCE</scope>
    <source>
        <strain evidence="7">20NA77.5</strain>
    </source>
</reference>
<evidence type="ECO:0000313" key="8">
    <source>
        <dbReference type="Proteomes" id="UP001181355"/>
    </source>
</evidence>
<feature type="transmembrane region" description="Helical" evidence="6">
    <location>
        <begin position="42"/>
        <end position="60"/>
    </location>
</feature>
<proteinExistence type="predicted"/>
<dbReference type="Proteomes" id="UP001181355">
    <property type="component" value="Chromosome"/>
</dbReference>
<accession>A0ABY9RG84</accession>
<evidence type="ECO:0000313" key="7">
    <source>
        <dbReference type="EMBL" id="WMW80228.1"/>
    </source>
</evidence>
<dbReference type="Pfam" id="PF02600">
    <property type="entry name" value="DsbB"/>
    <property type="match status" value="1"/>
</dbReference>
<evidence type="ECO:0000256" key="5">
    <source>
        <dbReference type="ARBA" id="ARBA00023136"/>
    </source>
</evidence>
<evidence type="ECO:0000256" key="6">
    <source>
        <dbReference type="SAM" id="Phobius"/>
    </source>
</evidence>
<protein>
    <submittedName>
        <fullName evidence="7">Disulfide bond formation protein B</fullName>
    </submittedName>
</protein>
<dbReference type="NCBIfam" id="NF002552">
    <property type="entry name" value="PRK02110.1"/>
    <property type="match status" value="1"/>
</dbReference>
<dbReference type="SUPFAM" id="SSF158442">
    <property type="entry name" value="DsbB-like"/>
    <property type="match status" value="1"/>
</dbReference>
<feature type="transmembrane region" description="Helical" evidence="6">
    <location>
        <begin position="67"/>
        <end position="87"/>
    </location>
</feature>
<dbReference type="Gene3D" id="1.20.1550.10">
    <property type="entry name" value="DsbB-like"/>
    <property type="match status" value="1"/>
</dbReference>
<dbReference type="PANTHER" id="PTHR36570">
    <property type="entry name" value="DISULFIDE BOND FORMATION PROTEIN B"/>
    <property type="match status" value="1"/>
</dbReference>
<keyword evidence="2" id="KW-1003">Cell membrane</keyword>
<feature type="transmembrane region" description="Helical" evidence="6">
    <location>
        <begin position="7"/>
        <end position="30"/>
    </location>
</feature>
<gene>
    <name evidence="7" type="ORF">RF679_16480</name>
</gene>
<dbReference type="InterPro" id="IPR023380">
    <property type="entry name" value="DsbB-like_sf"/>
</dbReference>
<evidence type="ECO:0000256" key="1">
    <source>
        <dbReference type="ARBA" id="ARBA00004651"/>
    </source>
</evidence>
<sequence length="170" mass="18421">MNRFLGVNAVLLAIVLACFGLLGAAMYMQLVLDMLPCPLCVIQRYAFLLTGVFALIALIWRSRLKAILGLGLLASLGGVGTAGYHVWALSQPPGSCGVDPLTGPLNNLFSAQLFPSLFKATGFCDTPYDPILGLSIPAWACVWFCVFAVTQLIVIARFKTERQYFGKTRT</sequence>
<keyword evidence="8" id="KW-1185">Reference proteome</keyword>
<comment type="subcellular location">
    <subcellularLocation>
        <location evidence="1">Cell membrane</location>
        <topology evidence="1">Multi-pass membrane protein</topology>
    </subcellularLocation>
</comment>
<dbReference type="EMBL" id="CP133720">
    <property type="protein sequence ID" value="WMW80228.1"/>
    <property type="molecule type" value="Genomic_DNA"/>
</dbReference>
<keyword evidence="3 6" id="KW-0812">Transmembrane</keyword>
<keyword evidence="5 6" id="KW-0472">Membrane</keyword>
<feature type="transmembrane region" description="Helical" evidence="6">
    <location>
        <begin position="136"/>
        <end position="158"/>
    </location>
</feature>
<evidence type="ECO:0000256" key="4">
    <source>
        <dbReference type="ARBA" id="ARBA00022989"/>
    </source>
</evidence>
<dbReference type="InterPro" id="IPR003752">
    <property type="entry name" value="DiS_bond_form_DsbB/BdbC"/>
</dbReference>
<evidence type="ECO:0000256" key="3">
    <source>
        <dbReference type="ARBA" id="ARBA00022692"/>
    </source>
</evidence>
<organism evidence="7 8">
    <name type="scientific">Undibacterium cyanobacteriorum</name>
    <dbReference type="NCBI Taxonomy" id="3073561"/>
    <lineage>
        <taxon>Bacteria</taxon>
        <taxon>Pseudomonadati</taxon>
        <taxon>Pseudomonadota</taxon>
        <taxon>Betaproteobacteria</taxon>
        <taxon>Burkholderiales</taxon>
        <taxon>Oxalobacteraceae</taxon>
        <taxon>Undibacterium</taxon>
    </lineage>
</organism>
<dbReference type="InterPro" id="IPR050183">
    <property type="entry name" value="DsbB"/>
</dbReference>
<keyword evidence="4 6" id="KW-1133">Transmembrane helix</keyword>